<gene>
    <name evidence="6" type="ORF">OU415_16825</name>
</gene>
<dbReference type="Pfam" id="PF07702">
    <property type="entry name" value="UTRA"/>
    <property type="match status" value="1"/>
</dbReference>
<evidence type="ECO:0000259" key="5">
    <source>
        <dbReference type="PROSITE" id="PS50949"/>
    </source>
</evidence>
<dbReference type="EMBL" id="JAQGLA010000023">
    <property type="protein sequence ID" value="MDA3627111.1"/>
    <property type="molecule type" value="Genomic_DNA"/>
</dbReference>
<name>A0ABT4UZF9_9PSEU</name>
<dbReference type="RefSeq" id="WP_270949761.1">
    <property type="nucleotide sequence ID" value="NZ_JAQGLA010000023.1"/>
</dbReference>
<keyword evidence="3" id="KW-0804">Transcription</keyword>
<dbReference type="Gene3D" id="1.10.10.10">
    <property type="entry name" value="Winged helix-like DNA-binding domain superfamily/Winged helix DNA-binding domain"/>
    <property type="match status" value="1"/>
</dbReference>
<dbReference type="InterPro" id="IPR028978">
    <property type="entry name" value="Chorismate_lyase_/UTRA_dom_sf"/>
</dbReference>
<dbReference type="InterPro" id="IPR050679">
    <property type="entry name" value="Bact_HTH_transcr_reg"/>
</dbReference>
<evidence type="ECO:0000256" key="3">
    <source>
        <dbReference type="ARBA" id="ARBA00023163"/>
    </source>
</evidence>
<dbReference type="SUPFAM" id="SSF46785">
    <property type="entry name" value="Winged helix' DNA-binding domain"/>
    <property type="match status" value="1"/>
</dbReference>
<dbReference type="SMART" id="SM00866">
    <property type="entry name" value="UTRA"/>
    <property type="match status" value="1"/>
</dbReference>
<dbReference type="PROSITE" id="PS50949">
    <property type="entry name" value="HTH_GNTR"/>
    <property type="match status" value="1"/>
</dbReference>
<keyword evidence="1" id="KW-0805">Transcription regulation</keyword>
<evidence type="ECO:0000313" key="6">
    <source>
        <dbReference type="EMBL" id="MDA3627111.1"/>
    </source>
</evidence>
<dbReference type="InterPro" id="IPR011663">
    <property type="entry name" value="UTRA"/>
</dbReference>
<dbReference type="Gene3D" id="3.40.1410.10">
    <property type="entry name" value="Chorismate lyase-like"/>
    <property type="match status" value="1"/>
</dbReference>
<evidence type="ECO:0000313" key="7">
    <source>
        <dbReference type="Proteomes" id="UP001210380"/>
    </source>
</evidence>
<protein>
    <submittedName>
        <fullName evidence="6">GntR family transcriptional regulator</fullName>
    </submittedName>
</protein>
<dbReference type="Pfam" id="PF00392">
    <property type="entry name" value="GntR"/>
    <property type="match status" value="1"/>
</dbReference>
<dbReference type="InterPro" id="IPR036388">
    <property type="entry name" value="WH-like_DNA-bd_sf"/>
</dbReference>
<sequence length="265" mass="28552">MNEPVDASPGSSSGRRIPAGWVSSQPRAERARQVADVLRYQITAGKFADGALPDERSLGEQLGASRNAVREALDLLRFEGLIIRRRGVGTRVVLPKYGHGLDRLAGLAEAMTGYGEITNQVRSARRVTELPVPIAERLEVDPSAGGVYLERLRWLDGLPLSLDTTYLTADVGCGVLDGDLAGRDVFTLLEETTGHLLGSAEVTVHAVTADPDTAALLQIPDHAAVFALERLTRLSDGRPVDAESIRIRADRMALTATLHRGHVQP</sequence>
<keyword evidence="2" id="KW-0238">DNA-binding</keyword>
<feature type="domain" description="HTH gntR-type" evidence="5">
    <location>
        <begin position="28"/>
        <end position="95"/>
    </location>
</feature>
<accession>A0ABT4UZF9</accession>
<dbReference type="InterPro" id="IPR000524">
    <property type="entry name" value="Tscrpt_reg_HTH_GntR"/>
</dbReference>
<dbReference type="InterPro" id="IPR036390">
    <property type="entry name" value="WH_DNA-bd_sf"/>
</dbReference>
<dbReference type="PANTHER" id="PTHR44846">
    <property type="entry name" value="MANNOSYL-D-GLYCERATE TRANSPORT/METABOLISM SYSTEM REPRESSOR MNGR-RELATED"/>
    <property type="match status" value="1"/>
</dbReference>
<reference evidence="6 7" key="1">
    <citation type="submission" date="2022-11" db="EMBL/GenBank/DDBJ databases">
        <title>Draft genome sequence of Saccharopolyspora sp. WRP15-2 isolated from rhizosphere soils of wild rice in Thailand.</title>
        <authorList>
            <person name="Duangmal K."/>
            <person name="Kammanee S."/>
            <person name="Muangham S."/>
        </authorList>
    </citation>
    <scope>NUCLEOTIDE SEQUENCE [LARGE SCALE GENOMIC DNA]</scope>
    <source>
        <strain evidence="6 7">WRP15-2</strain>
    </source>
</reference>
<evidence type="ECO:0000256" key="4">
    <source>
        <dbReference type="SAM" id="MobiDB-lite"/>
    </source>
</evidence>
<evidence type="ECO:0000256" key="2">
    <source>
        <dbReference type="ARBA" id="ARBA00023125"/>
    </source>
</evidence>
<dbReference type="CDD" id="cd07377">
    <property type="entry name" value="WHTH_GntR"/>
    <property type="match status" value="1"/>
</dbReference>
<dbReference type="PANTHER" id="PTHR44846:SF17">
    <property type="entry name" value="GNTR-FAMILY TRANSCRIPTIONAL REGULATOR"/>
    <property type="match status" value="1"/>
</dbReference>
<evidence type="ECO:0000256" key="1">
    <source>
        <dbReference type="ARBA" id="ARBA00023015"/>
    </source>
</evidence>
<organism evidence="6 7">
    <name type="scientific">Saccharopolyspora oryzae</name>
    <dbReference type="NCBI Taxonomy" id="2997343"/>
    <lineage>
        <taxon>Bacteria</taxon>
        <taxon>Bacillati</taxon>
        <taxon>Actinomycetota</taxon>
        <taxon>Actinomycetes</taxon>
        <taxon>Pseudonocardiales</taxon>
        <taxon>Pseudonocardiaceae</taxon>
        <taxon>Saccharopolyspora</taxon>
    </lineage>
</organism>
<proteinExistence type="predicted"/>
<dbReference type="Proteomes" id="UP001210380">
    <property type="component" value="Unassembled WGS sequence"/>
</dbReference>
<dbReference type="SUPFAM" id="SSF64288">
    <property type="entry name" value="Chorismate lyase-like"/>
    <property type="match status" value="1"/>
</dbReference>
<keyword evidence="7" id="KW-1185">Reference proteome</keyword>
<dbReference type="SMART" id="SM00345">
    <property type="entry name" value="HTH_GNTR"/>
    <property type="match status" value="1"/>
</dbReference>
<dbReference type="PRINTS" id="PR00035">
    <property type="entry name" value="HTHGNTR"/>
</dbReference>
<comment type="caution">
    <text evidence="6">The sequence shown here is derived from an EMBL/GenBank/DDBJ whole genome shotgun (WGS) entry which is preliminary data.</text>
</comment>
<feature type="region of interest" description="Disordered" evidence="4">
    <location>
        <begin position="1"/>
        <end position="25"/>
    </location>
</feature>